<dbReference type="STRING" id="1156394.T0RPT1"/>
<organism evidence="4 5">
    <name type="scientific">Saprolegnia diclina (strain VS20)</name>
    <dbReference type="NCBI Taxonomy" id="1156394"/>
    <lineage>
        <taxon>Eukaryota</taxon>
        <taxon>Sar</taxon>
        <taxon>Stramenopiles</taxon>
        <taxon>Oomycota</taxon>
        <taxon>Saprolegniomycetes</taxon>
        <taxon>Saprolegniales</taxon>
        <taxon>Saprolegniaceae</taxon>
        <taxon>Saprolegnia</taxon>
    </lineage>
</organism>
<dbReference type="InterPro" id="IPR011990">
    <property type="entry name" value="TPR-like_helical_dom_sf"/>
</dbReference>
<feature type="repeat" description="TPR" evidence="1">
    <location>
        <begin position="191"/>
        <end position="224"/>
    </location>
</feature>
<feature type="region of interest" description="Disordered" evidence="2">
    <location>
        <begin position="532"/>
        <end position="557"/>
    </location>
</feature>
<dbReference type="Pfam" id="PF13432">
    <property type="entry name" value="TPR_16"/>
    <property type="match status" value="1"/>
</dbReference>
<dbReference type="InterPro" id="IPR000595">
    <property type="entry name" value="cNMP-bd_dom"/>
</dbReference>
<dbReference type="PROSITE" id="PS50005">
    <property type="entry name" value="TPR"/>
    <property type="match status" value="3"/>
</dbReference>
<keyword evidence="5" id="KW-1185">Reference proteome</keyword>
<dbReference type="CDD" id="cd00038">
    <property type="entry name" value="CAP_ED"/>
    <property type="match status" value="1"/>
</dbReference>
<gene>
    <name evidence="4" type="ORF">SDRG_07806</name>
</gene>
<dbReference type="OrthoDB" id="9450131at2759"/>
<dbReference type="VEuPathDB" id="FungiDB:SDRG_07806"/>
<dbReference type="InterPro" id="IPR018490">
    <property type="entry name" value="cNMP-bd_dom_sf"/>
</dbReference>
<reference evidence="4 5" key="1">
    <citation type="submission" date="2012-04" db="EMBL/GenBank/DDBJ databases">
        <title>The Genome Sequence of Saprolegnia declina VS20.</title>
        <authorList>
            <consortium name="The Broad Institute Genome Sequencing Platform"/>
            <person name="Russ C."/>
            <person name="Nusbaum C."/>
            <person name="Tyler B."/>
            <person name="van West P."/>
            <person name="Dieguez-Uribeondo J."/>
            <person name="de Bruijn I."/>
            <person name="Tripathy S."/>
            <person name="Jiang R."/>
            <person name="Young S.K."/>
            <person name="Zeng Q."/>
            <person name="Gargeya S."/>
            <person name="Fitzgerald M."/>
            <person name="Haas B."/>
            <person name="Abouelleil A."/>
            <person name="Alvarado L."/>
            <person name="Arachchi H.M."/>
            <person name="Berlin A."/>
            <person name="Chapman S.B."/>
            <person name="Goldberg J."/>
            <person name="Griggs A."/>
            <person name="Gujja S."/>
            <person name="Hansen M."/>
            <person name="Howarth C."/>
            <person name="Imamovic A."/>
            <person name="Larimer J."/>
            <person name="McCowen C."/>
            <person name="Montmayeur A."/>
            <person name="Murphy C."/>
            <person name="Neiman D."/>
            <person name="Pearson M."/>
            <person name="Priest M."/>
            <person name="Roberts A."/>
            <person name="Saif S."/>
            <person name="Shea T."/>
            <person name="Sisk P."/>
            <person name="Sykes S."/>
            <person name="Wortman J."/>
            <person name="Nusbaum C."/>
            <person name="Birren B."/>
        </authorList>
    </citation>
    <scope>NUCLEOTIDE SEQUENCE [LARGE SCALE GENOMIC DNA]</scope>
    <source>
        <strain evidence="4 5">VS20</strain>
    </source>
</reference>
<proteinExistence type="predicted"/>
<dbReference type="SUPFAM" id="SSF51206">
    <property type="entry name" value="cAMP-binding domain-like"/>
    <property type="match status" value="2"/>
</dbReference>
<dbReference type="PROSITE" id="PS50042">
    <property type="entry name" value="CNMP_BINDING_3"/>
    <property type="match status" value="1"/>
</dbReference>
<evidence type="ECO:0000313" key="5">
    <source>
        <dbReference type="Proteomes" id="UP000030762"/>
    </source>
</evidence>
<dbReference type="AlphaFoldDB" id="T0RPT1"/>
<feature type="repeat" description="TPR" evidence="1">
    <location>
        <begin position="123"/>
        <end position="156"/>
    </location>
</feature>
<dbReference type="Gene3D" id="2.60.120.10">
    <property type="entry name" value="Jelly Rolls"/>
    <property type="match status" value="2"/>
</dbReference>
<dbReference type="EMBL" id="JH767154">
    <property type="protein sequence ID" value="EQC34478.1"/>
    <property type="molecule type" value="Genomic_DNA"/>
</dbReference>
<accession>T0RPT1</accession>
<protein>
    <recommendedName>
        <fullName evidence="3">Cyclic nucleotide-binding domain-containing protein</fullName>
    </recommendedName>
</protein>
<dbReference type="Proteomes" id="UP000030762">
    <property type="component" value="Unassembled WGS sequence"/>
</dbReference>
<dbReference type="RefSeq" id="XP_008611884.1">
    <property type="nucleotide sequence ID" value="XM_008613662.1"/>
</dbReference>
<evidence type="ECO:0000313" key="4">
    <source>
        <dbReference type="EMBL" id="EQC34478.1"/>
    </source>
</evidence>
<evidence type="ECO:0000256" key="2">
    <source>
        <dbReference type="SAM" id="MobiDB-lite"/>
    </source>
</evidence>
<dbReference type="PANTHER" id="PTHR23011">
    <property type="entry name" value="CYCLIC NUCLEOTIDE-BINDING DOMAIN CONTAINING PROTEIN"/>
    <property type="match status" value="1"/>
</dbReference>
<dbReference type="PANTHER" id="PTHR23011:SF28">
    <property type="entry name" value="CYCLIC NUCLEOTIDE-BINDING DOMAIN CONTAINING PROTEIN"/>
    <property type="match status" value="1"/>
</dbReference>
<dbReference type="eggNOG" id="KOG1125">
    <property type="taxonomic scope" value="Eukaryota"/>
</dbReference>
<evidence type="ECO:0000256" key="1">
    <source>
        <dbReference type="PROSITE-ProRule" id="PRU00339"/>
    </source>
</evidence>
<dbReference type="InterPro" id="IPR014710">
    <property type="entry name" value="RmlC-like_jellyroll"/>
</dbReference>
<keyword evidence="1" id="KW-0802">TPR repeat</keyword>
<feature type="repeat" description="TPR" evidence="1">
    <location>
        <begin position="157"/>
        <end position="190"/>
    </location>
</feature>
<name>T0RPT1_SAPDV</name>
<dbReference type="Gene3D" id="1.25.40.10">
    <property type="entry name" value="Tetratricopeptide repeat domain"/>
    <property type="match status" value="2"/>
</dbReference>
<dbReference type="SMART" id="SM00028">
    <property type="entry name" value="TPR"/>
    <property type="match status" value="4"/>
</dbReference>
<dbReference type="GeneID" id="19948533"/>
<dbReference type="SUPFAM" id="SSF48452">
    <property type="entry name" value="TPR-like"/>
    <property type="match status" value="1"/>
</dbReference>
<feature type="compositionally biased region" description="Polar residues" evidence="2">
    <location>
        <begin position="532"/>
        <end position="555"/>
    </location>
</feature>
<evidence type="ECO:0000259" key="3">
    <source>
        <dbReference type="PROSITE" id="PS50042"/>
    </source>
</evidence>
<sequence length="710" mass="78978">MATYKGPFATPPVRIGREVRHTTGGRPATARRADLSWLAPARPFSAGATSLTPPHVVPQRPATARCESMEERICRHLMPDSVTAIAEAALREAHHVKDVDPLCGSTVEIRPLHAVLPRGTRNADFYRARGYQHRMQGNFDQAIDDYHSALKTSPRDFKTLFSLGIACERLGRLQDALAAYAKAASVSPRNPYVHFNTGICYTLREEYKRAIESFSVAIELDVTNVAFYKGRALAYRKAGQYTDAAKDYSTINFLSNEQTDGAAEKDEIARIPPHLRTDEDLHVLMDKTCVFPTCRGLPHDLHQKLCRELVSVTVSPHTVLFKEGDSGHVLFFLLHGKVELFKLPMVKVGDETTTNQVGSIETQLAAFEPSALHRESTFLDTVDRILEVPATPLYTLHTGSEFGSHGRFRQLPRAVNAVATDACELLMLPWSVLDALELAHAEIEVLVLFVRRTLTTTLSQCANVAAFLGKLPIFKYVSSPQLRILAVKTKWIKVPSATVVQVSGQHHEGLLVVRSGTCKLMRHDLLTATGRHLSSSPRLASHSNNNTAGRQSSGNLKLLPLSKGRRTEQHARQAYLHMEHEDDPLHFVYANSTLSSHVLSTNDTADAVVHAELHARDFVGERSFLSNEGNEKSFAKYALVTSSYAELLFVRKADFFTETSYGTRQRVRTNIQKLNDDAAARGTAAHDPKDWARYKAKLVQQIIVDKRLSR</sequence>
<dbReference type="InParanoid" id="T0RPT1"/>
<feature type="domain" description="Cyclic nucleotide-binding" evidence="3">
    <location>
        <begin position="293"/>
        <end position="342"/>
    </location>
</feature>
<dbReference type="OMA" id="RTPIFME"/>
<dbReference type="InterPro" id="IPR019734">
    <property type="entry name" value="TPR_rpt"/>
</dbReference>